<dbReference type="RefSeq" id="WP_267168976.1">
    <property type="nucleotide sequence ID" value="NZ_JAPMKX010000001.1"/>
</dbReference>
<gene>
    <name evidence="1" type="ORF">OS123_01535</name>
</gene>
<dbReference type="EMBL" id="JAPMKX010000001">
    <property type="protein sequence ID" value="MCX7537229.1"/>
    <property type="molecule type" value="Genomic_DNA"/>
</dbReference>
<reference evidence="1" key="1">
    <citation type="submission" date="2022-11" db="EMBL/GenBank/DDBJ databases">
        <title>Corynebacterium sp. isolated from Penguins.</title>
        <authorList>
            <person name="Sedlar K."/>
            <person name="Svec P."/>
        </authorList>
    </citation>
    <scope>NUCLEOTIDE SEQUENCE</scope>
    <source>
        <strain evidence="1">P5875</strain>
    </source>
</reference>
<protein>
    <submittedName>
        <fullName evidence="1">Uncharacterized protein</fullName>
    </submittedName>
</protein>
<proteinExistence type="predicted"/>
<evidence type="ECO:0000313" key="1">
    <source>
        <dbReference type="EMBL" id="MCX7537229.1"/>
    </source>
</evidence>
<comment type="caution">
    <text evidence="1">The sequence shown here is derived from an EMBL/GenBank/DDBJ whole genome shotgun (WGS) entry which is preliminary data.</text>
</comment>
<sequence>MTETAASGPGNPTSPVIVVPASPALVLSGDADPAGVRLRTAAERILSRHGDLPVHLVGSRDPRWWTSHRGSFAAWGDATVNVGEGHHLAELVQRFLLGPDNRERVVDVRGELGHPDPGVLTVVAVDGSAGLTERAPLALIDGAESVDAWCRALLAGGPPAAMTSDELREAGIIEPDLWIELADARPVRAELVAADTTTGVGRYVAEWGIGA</sequence>
<dbReference type="Proteomes" id="UP001070238">
    <property type="component" value="Unassembled WGS sequence"/>
</dbReference>
<dbReference type="AlphaFoldDB" id="A0A9Q4CD05"/>
<accession>A0A9Q4CD05</accession>
<evidence type="ECO:0000313" key="2">
    <source>
        <dbReference type="Proteomes" id="UP001070238"/>
    </source>
</evidence>
<organism evidence="1 2">
    <name type="scientific">Corynebacterium antarcticum</name>
    <dbReference type="NCBI Taxonomy" id="2800405"/>
    <lineage>
        <taxon>Bacteria</taxon>
        <taxon>Bacillati</taxon>
        <taxon>Actinomycetota</taxon>
        <taxon>Actinomycetes</taxon>
        <taxon>Mycobacteriales</taxon>
        <taxon>Corynebacteriaceae</taxon>
        <taxon>Corynebacterium</taxon>
    </lineage>
</organism>
<name>A0A9Q4CD05_9CORY</name>